<keyword evidence="3" id="KW-0949">S-adenosyl-L-methionine</keyword>
<evidence type="ECO:0000259" key="7">
    <source>
        <dbReference type="PROSITE" id="PS51918"/>
    </source>
</evidence>
<evidence type="ECO:0000256" key="6">
    <source>
        <dbReference type="ARBA" id="ARBA00023014"/>
    </source>
</evidence>
<dbReference type="InterPro" id="IPR058240">
    <property type="entry name" value="rSAM_sf"/>
</dbReference>
<accession>A0AAE9ZA89</accession>
<dbReference type="Proteomes" id="UP000032352">
    <property type="component" value="Chromosome"/>
</dbReference>
<name>A0AAE9ZA89_9GAMM</name>
<dbReference type="SFLD" id="SFLDS00029">
    <property type="entry name" value="Radical_SAM"/>
    <property type="match status" value="1"/>
</dbReference>
<reference evidence="8 9" key="1">
    <citation type="journal article" date="2015" name="Genome Announc.">
        <title>Draft Genome Sequences of Marine Isolates of Thalassomonas viridans and Thalassomonas actiniarum.</title>
        <authorList>
            <person name="Olonade I."/>
            <person name="van Zyl L.J."/>
            <person name="Trindade M."/>
        </authorList>
    </citation>
    <scope>NUCLEOTIDE SEQUENCE [LARGE SCALE GENOMIC DNA]</scope>
    <source>
        <strain evidence="8 9">XOM25</strain>
    </source>
</reference>
<keyword evidence="2" id="KW-0004">4Fe-4S</keyword>
<dbReference type="InterPro" id="IPR007197">
    <property type="entry name" value="rSAM"/>
</dbReference>
<dbReference type="KEGG" id="tvd:SG34_013825"/>
<dbReference type="AlphaFoldDB" id="A0AAE9ZA89"/>
<organism evidence="8 9">
    <name type="scientific">Thalassomonas viridans</name>
    <dbReference type="NCBI Taxonomy" id="137584"/>
    <lineage>
        <taxon>Bacteria</taxon>
        <taxon>Pseudomonadati</taxon>
        <taxon>Pseudomonadota</taxon>
        <taxon>Gammaproteobacteria</taxon>
        <taxon>Alteromonadales</taxon>
        <taxon>Colwelliaceae</taxon>
        <taxon>Thalassomonas</taxon>
    </lineage>
</organism>
<protein>
    <submittedName>
        <fullName evidence="8">Radical SAM protein</fullName>
    </submittedName>
</protein>
<dbReference type="SUPFAM" id="SSF102114">
    <property type="entry name" value="Radical SAM enzymes"/>
    <property type="match status" value="1"/>
</dbReference>
<reference evidence="8 9" key="2">
    <citation type="journal article" date="2022" name="Mar. Drugs">
        <title>Bioassay-Guided Fractionation Leads to the Detection of Cholic Acid Generated by the Rare Thalassomonas sp.</title>
        <authorList>
            <person name="Pheiffer F."/>
            <person name="Schneider Y.K."/>
            <person name="Hansen E.H."/>
            <person name="Andersen J.H."/>
            <person name="Isaksson J."/>
            <person name="Busche T."/>
            <person name="R C."/>
            <person name="Kalinowski J."/>
            <person name="Zyl L.V."/>
            <person name="Trindade M."/>
        </authorList>
    </citation>
    <scope>NUCLEOTIDE SEQUENCE [LARGE SCALE GENOMIC DNA]</scope>
    <source>
        <strain evidence="8 9">XOM25</strain>
    </source>
</reference>
<dbReference type="GO" id="GO:0051539">
    <property type="term" value="F:4 iron, 4 sulfur cluster binding"/>
    <property type="evidence" value="ECO:0007669"/>
    <property type="project" value="UniProtKB-KW"/>
</dbReference>
<dbReference type="GO" id="GO:0003824">
    <property type="term" value="F:catalytic activity"/>
    <property type="evidence" value="ECO:0007669"/>
    <property type="project" value="InterPro"/>
</dbReference>
<proteinExistence type="predicted"/>
<keyword evidence="9" id="KW-1185">Reference proteome</keyword>
<sequence length="349" mass="39555">MNFDKDFKKNFITSTSEGYLHLTILPTEKCNFRCVYCYEDFSIGKMSRDTIEGIKNLLSKSAPSLKKLQVSWFGGEPMLNPQAIIEISTQIKKLQEKYNFQYSADMTTNGYLLDRNRLEQLVKLGISHYQVSLDGTEQAHDKTRIQINGQGTFNRIWQNLLSFQSSKLNFSILLRMHVTETNSEAMLVLAHQVRHKFGKDKRYSSFVRGISNLGSSIRGDVSEYVPKDKQGLDALISAMKAILSAEEGNSDRDDNHDKEHNPYICYAAKPRQLLIRADGRLGKCTVMFHDDRNNLGKINRDGSLSLDGQKMELWTRGFASLDKSELACPAKTLPRKAIKGELIAISKLA</sequence>
<evidence type="ECO:0000256" key="1">
    <source>
        <dbReference type="ARBA" id="ARBA00001966"/>
    </source>
</evidence>
<dbReference type="PROSITE" id="PS51918">
    <property type="entry name" value="RADICAL_SAM"/>
    <property type="match status" value="1"/>
</dbReference>
<dbReference type="PANTHER" id="PTHR43787">
    <property type="entry name" value="FEMO COFACTOR BIOSYNTHESIS PROTEIN NIFB-RELATED"/>
    <property type="match status" value="1"/>
</dbReference>
<dbReference type="SFLD" id="SFLDG01067">
    <property type="entry name" value="SPASM/twitch_domain_containing"/>
    <property type="match status" value="1"/>
</dbReference>
<dbReference type="RefSeq" id="WP_044842668.1">
    <property type="nucleotide sequence ID" value="NZ_CP059733.1"/>
</dbReference>
<dbReference type="GO" id="GO:0046872">
    <property type="term" value="F:metal ion binding"/>
    <property type="evidence" value="ECO:0007669"/>
    <property type="project" value="UniProtKB-KW"/>
</dbReference>
<dbReference type="EMBL" id="CP059733">
    <property type="protein sequence ID" value="WDE07862.1"/>
    <property type="molecule type" value="Genomic_DNA"/>
</dbReference>
<evidence type="ECO:0000256" key="5">
    <source>
        <dbReference type="ARBA" id="ARBA00023004"/>
    </source>
</evidence>
<keyword evidence="4" id="KW-0479">Metal-binding</keyword>
<dbReference type="InterPro" id="IPR013785">
    <property type="entry name" value="Aldolase_TIM"/>
</dbReference>
<feature type="domain" description="Radical SAM core" evidence="7">
    <location>
        <begin position="16"/>
        <end position="246"/>
    </location>
</feature>
<dbReference type="Gene3D" id="3.20.20.70">
    <property type="entry name" value="Aldolase class I"/>
    <property type="match status" value="1"/>
</dbReference>
<gene>
    <name evidence="8" type="ORF">SG34_013825</name>
</gene>
<evidence type="ECO:0000256" key="4">
    <source>
        <dbReference type="ARBA" id="ARBA00022723"/>
    </source>
</evidence>
<dbReference type="CDD" id="cd01335">
    <property type="entry name" value="Radical_SAM"/>
    <property type="match status" value="1"/>
</dbReference>
<dbReference type="PANTHER" id="PTHR43787:SF3">
    <property type="entry name" value="ARYLSULFATASE REGULATORY PROTEIN"/>
    <property type="match status" value="1"/>
</dbReference>
<keyword evidence="6" id="KW-0411">Iron-sulfur</keyword>
<evidence type="ECO:0000256" key="3">
    <source>
        <dbReference type="ARBA" id="ARBA00022691"/>
    </source>
</evidence>
<evidence type="ECO:0000313" key="9">
    <source>
        <dbReference type="Proteomes" id="UP000032352"/>
    </source>
</evidence>
<evidence type="ECO:0000313" key="8">
    <source>
        <dbReference type="EMBL" id="WDE07862.1"/>
    </source>
</evidence>
<keyword evidence="5" id="KW-0408">Iron</keyword>
<comment type="cofactor">
    <cofactor evidence="1">
        <name>[4Fe-4S] cluster</name>
        <dbReference type="ChEBI" id="CHEBI:49883"/>
    </cofactor>
</comment>
<dbReference type="Pfam" id="PF04055">
    <property type="entry name" value="Radical_SAM"/>
    <property type="match status" value="1"/>
</dbReference>
<evidence type="ECO:0000256" key="2">
    <source>
        <dbReference type="ARBA" id="ARBA00022485"/>
    </source>
</evidence>